<gene>
    <name evidence="1" type="ORF">CEXT_681181</name>
</gene>
<dbReference type="EMBL" id="BPLR01007703">
    <property type="protein sequence ID" value="GIY18969.1"/>
    <property type="molecule type" value="Genomic_DNA"/>
</dbReference>
<keyword evidence="2" id="KW-1185">Reference proteome</keyword>
<proteinExistence type="predicted"/>
<sequence length="145" mass="16929">MANYKECCSDLSNIRCEQFLDFMKQQHQRRARFFSVDFSAVFNFKLEWNKNSGFVYCEDMDPSLAHDVRSMKHTADSSVAGKSVFSFHKFEDFLNFVRFLWCLTDNCIDPADVQILKASVDIGSFGNKIVEIFSEKELFEFPELD</sequence>
<protein>
    <submittedName>
        <fullName evidence="1">Uncharacterized protein</fullName>
    </submittedName>
</protein>
<evidence type="ECO:0000313" key="1">
    <source>
        <dbReference type="EMBL" id="GIY18969.1"/>
    </source>
</evidence>
<organism evidence="1 2">
    <name type="scientific">Caerostris extrusa</name>
    <name type="common">Bark spider</name>
    <name type="synonym">Caerostris bankana</name>
    <dbReference type="NCBI Taxonomy" id="172846"/>
    <lineage>
        <taxon>Eukaryota</taxon>
        <taxon>Metazoa</taxon>
        <taxon>Ecdysozoa</taxon>
        <taxon>Arthropoda</taxon>
        <taxon>Chelicerata</taxon>
        <taxon>Arachnida</taxon>
        <taxon>Araneae</taxon>
        <taxon>Araneomorphae</taxon>
        <taxon>Entelegynae</taxon>
        <taxon>Araneoidea</taxon>
        <taxon>Araneidae</taxon>
        <taxon>Caerostris</taxon>
    </lineage>
</organism>
<name>A0AAV4RED6_CAEEX</name>
<evidence type="ECO:0000313" key="2">
    <source>
        <dbReference type="Proteomes" id="UP001054945"/>
    </source>
</evidence>
<accession>A0AAV4RED6</accession>
<reference evidence="1 2" key="1">
    <citation type="submission" date="2021-06" db="EMBL/GenBank/DDBJ databases">
        <title>Caerostris extrusa draft genome.</title>
        <authorList>
            <person name="Kono N."/>
            <person name="Arakawa K."/>
        </authorList>
    </citation>
    <scope>NUCLEOTIDE SEQUENCE [LARGE SCALE GENOMIC DNA]</scope>
</reference>
<dbReference type="AlphaFoldDB" id="A0AAV4RED6"/>
<dbReference type="Proteomes" id="UP001054945">
    <property type="component" value="Unassembled WGS sequence"/>
</dbReference>
<comment type="caution">
    <text evidence="1">The sequence shown here is derived from an EMBL/GenBank/DDBJ whole genome shotgun (WGS) entry which is preliminary data.</text>
</comment>